<gene>
    <name evidence="3" type="ORF">DFR58_11323</name>
</gene>
<evidence type="ECO:0000313" key="4">
    <source>
        <dbReference type="Proteomes" id="UP000253034"/>
    </source>
</evidence>
<dbReference type="OrthoDB" id="9789125at2"/>
<dbReference type="Pfam" id="PF01558">
    <property type="entry name" value="POR"/>
    <property type="match status" value="1"/>
</dbReference>
<evidence type="ECO:0000259" key="2">
    <source>
        <dbReference type="Pfam" id="PF01558"/>
    </source>
</evidence>
<evidence type="ECO:0000313" key="3">
    <source>
        <dbReference type="EMBL" id="RCX15443.1"/>
    </source>
</evidence>
<dbReference type="PANTHER" id="PTHR42730:SF1">
    <property type="entry name" value="2-OXOGLUTARATE SYNTHASE SUBUNIT KORC"/>
    <property type="match status" value="1"/>
</dbReference>
<name>A0A369B1X6_9FIRM</name>
<protein>
    <submittedName>
        <fullName evidence="3">2-oxoglutarate ferredoxin oxidoreductase gamma subunit</fullName>
    </submittedName>
</protein>
<evidence type="ECO:0000256" key="1">
    <source>
        <dbReference type="ARBA" id="ARBA00023002"/>
    </source>
</evidence>
<proteinExistence type="predicted"/>
<organism evidence="3 4">
    <name type="scientific">Anaerobacterium chartisolvens</name>
    <dbReference type="NCBI Taxonomy" id="1297424"/>
    <lineage>
        <taxon>Bacteria</taxon>
        <taxon>Bacillati</taxon>
        <taxon>Bacillota</taxon>
        <taxon>Clostridia</taxon>
        <taxon>Eubacteriales</taxon>
        <taxon>Oscillospiraceae</taxon>
        <taxon>Anaerobacterium</taxon>
    </lineage>
</organism>
<dbReference type="GO" id="GO:0016903">
    <property type="term" value="F:oxidoreductase activity, acting on the aldehyde or oxo group of donors"/>
    <property type="evidence" value="ECO:0007669"/>
    <property type="project" value="InterPro"/>
</dbReference>
<dbReference type="RefSeq" id="WP_114298097.1">
    <property type="nucleotide sequence ID" value="NZ_QPJT01000013.1"/>
</dbReference>
<keyword evidence="1" id="KW-0560">Oxidoreductase</keyword>
<accession>A0A369B1X6</accession>
<dbReference type="InterPro" id="IPR052554">
    <property type="entry name" value="2-oxoglutarate_synth_KorC"/>
</dbReference>
<dbReference type="InterPro" id="IPR002869">
    <property type="entry name" value="Pyrv_flavodox_OxRed_cen"/>
</dbReference>
<sequence length="178" mass="19104">MGIQQDIIIAGFGGQGILSAGRLLAYAGMLENKNVSWLPSYGPEMRGGTANCNVIISEEPVGSPILNSATTLVVMNGPSLDKFEGVVEKGGIIIIDSSLVDRKVKRSDVEACEIPATMMASDMGNLTYANIIMLGKLIAKTAIIDKSNFEKALIKVLPPKKHYMIPEEMKALELGMSY</sequence>
<keyword evidence="4" id="KW-1185">Reference proteome</keyword>
<dbReference type="InterPro" id="IPR019752">
    <property type="entry name" value="Pyrv/ketoisovalerate_OxRed_cat"/>
</dbReference>
<dbReference type="Proteomes" id="UP000253034">
    <property type="component" value="Unassembled WGS sequence"/>
</dbReference>
<dbReference type="Gene3D" id="3.40.920.10">
    <property type="entry name" value="Pyruvate-ferredoxin oxidoreductase, PFOR, domain III"/>
    <property type="match status" value="1"/>
</dbReference>
<feature type="domain" description="Pyruvate/ketoisovalerate oxidoreductase catalytic" evidence="2">
    <location>
        <begin position="13"/>
        <end position="176"/>
    </location>
</feature>
<dbReference type="AlphaFoldDB" id="A0A369B1X6"/>
<comment type="caution">
    <text evidence="3">The sequence shown here is derived from an EMBL/GenBank/DDBJ whole genome shotgun (WGS) entry which is preliminary data.</text>
</comment>
<dbReference type="PANTHER" id="PTHR42730">
    <property type="entry name" value="2-OXOGLUTARATE SYNTHASE SUBUNIT KORC"/>
    <property type="match status" value="1"/>
</dbReference>
<dbReference type="EMBL" id="QPJT01000013">
    <property type="protein sequence ID" value="RCX15443.1"/>
    <property type="molecule type" value="Genomic_DNA"/>
</dbReference>
<dbReference type="SUPFAM" id="SSF53323">
    <property type="entry name" value="Pyruvate-ferredoxin oxidoreductase, PFOR, domain III"/>
    <property type="match status" value="1"/>
</dbReference>
<reference evidence="3 4" key="1">
    <citation type="submission" date="2018-07" db="EMBL/GenBank/DDBJ databases">
        <title>Genomic Encyclopedia of Type Strains, Phase IV (KMG-IV): sequencing the most valuable type-strain genomes for metagenomic binning, comparative biology and taxonomic classification.</title>
        <authorList>
            <person name="Goeker M."/>
        </authorList>
    </citation>
    <scope>NUCLEOTIDE SEQUENCE [LARGE SCALE GENOMIC DNA]</scope>
    <source>
        <strain evidence="3 4">DSM 27016</strain>
    </source>
</reference>